<sequence length="85" mass="9303">MTTISTDAFEIELRQAQMARKAWAVTRQALADYQSGAAPAGNLQEILENIDKAYDKYLNACTVLGEKVLGASPDMPKPELTIMTL</sequence>
<organism evidence="1 2">
    <name type="scientific">Pseudomonas alloputida</name>
    <dbReference type="NCBI Taxonomy" id="1940621"/>
    <lineage>
        <taxon>Bacteria</taxon>
        <taxon>Pseudomonadati</taxon>
        <taxon>Pseudomonadota</taxon>
        <taxon>Gammaproteobacteria</taxon>
        <taxon>Pseudomonadales</taxon>
        <taxon>Pseudomonadaceae</taxon>
        <taxon>Pseudomonas</taxon>
    </lineage>
</organism>
<dbReference type="RefSeq" id="WP_151883543.1">
    <property type="nucleotide sequence ID" value="NZ_JAJSRF020000001.1"/>
</dbReference>
<comment type="caution">
    <text evidence="1">The sequence shown here is derived from an EMBL/GenBank/DDBJ whole genome shotgun (WGS) entry which is preliminary data.</text>
</comment>
<reference evidence="1" key="1">
    <citation type="submission" date="2023-06" db="EMBL/GenBank/DDBJ databases">
        <title>MBL-encoding genomic islands in Pseudomonas spp. in Poland.</title>
        <authorList>
            <person name="Urbanowicz P."/>
            <person name="Izdebski R."/>
            <person name="Biedrzycka M."/>
            <person name="Gniadkowski M."/>
        </authorList>
    </citation>
    <scope>NUCLEOTIDE SEQUENCE</scope>
    <source>
        <strain evidence="1">NMI5768_13</strain>
    </source>
</reference>
<accession>A0AAW7HK51</accession>
<dbReference type="Proteomes" id="UP001165439">
    <property type="component" value="Unassembled WGS sequence"/>
</dbReference>
<evidence type="ECO:0000313" key="1">
    <source>
        <dbReference type="EMBL" id="MDM3951073.1"/>
    </source>
</evidence>
<dbReference type="EMBL" id="JAJSRF020000001">
    <property type="protein sequence ID" value="MDM3951073.1"/>
    <property type="molecule type" value="Genomic_DNA"/>
</dbReference>
<dbReference type="AlphaFoldDB" id="A0AAW7HK51"/>
<proteinExistence type="predicted"/>
<protein>
    <submittedName>
        <fullName evidence="1">Uncharacterized protein</fullName>
    </submittedName>
</protein>
<gene>
    <name evidence="1" type="ORF">LU674_001735</name>
</gene>
<name>A0AAW7HK51_9PSED</name>
<evidence type="ECO:0000313" key="2">
    <source>
        <dbReference type="Proteomes" id="UP001165439"/>
    </source>
</evidence>